<dbReference type="PROSITE" id="PS50297">
    <property type="entry name" value="ANK_REP_REGION"/>
    <property type="match status" value="5"/>
</dbReference>
<feature type="repeat" description="ANK" evidence="3">
    <location>
        <begin position="258"/>
        <end position="291"/>
    </location>
</feature>
<evidence type="ECO:0000256" key="2">
    <source>
        <dbReference type="ARBA" id="ARBA00023043"/>
    </source>
</evidence>
<dbReference type="Pfam" id="PF13637">
    <property type="entry name" value="Ank_4"/>
    <property type="match status" value="1"/>
</dbReference>
<feature type="repeat" description="ANK" evidence="3">
    <location>
        <begin position="460"/>
        <end position="493"/>
    </location>
</feature>
<dbReference type="SMART" id="SM00248">
    <property type="entry name" value="ANK"/>
    <property type="match status" value="10"/>
</dbReference>
<dbReference type="PANTHER" id="PTHR24123">
    <property type="entry name" value="ANKYRIN REPEAT-CONTAINING"/>
    <property type="match status" value="1"/>
</dbReference>
<sequence>MKRIFIAASLALFSFAASAQRNTLLEQSFWRNQPNAEAVKAEVAKGSNPSELNRQAMDAVVMAINSGAPNETIKYLLEQPGNDVNKITHDGRIYLHWATAKGNIEIMQLLIDKGSKASMVDAHGTTPLNFAAGNGLTPEVIDLCVKAGANLKKDVNQDGANVLLLAVAGDKDLAITNYLVSKGLDIKSVDKNGNNIFGYAARSGNVNLLKALVQKGITPNDNAIVVASQGGRRGTTLSLEFFEYLESLGVKPTATTKAGENVLHFLVRRPNQKEIIEHFLAKGVNVNQADEEGNTPFIFAAASNRDLATLGLLASKISNINLTNNKGESALSLAVKGNSPEVVKFLIEKGADVKVTNKDGENLLAYLVQSYSAGGFGGPGGPQGAPQGGPQGGSEGRGGFGPKTEDFDAKLKMLEEKGLTASTPQKNGNTLYHLAVMKNDLGLLKRIQALGIDVNAKNSEGITALHKAAMIAKDDTVMKYLVSIGAKKEAVTNFNETAFDLASENESLSKSKISITFLK</sequence>
<feature type="compositionally biased region" description="Gly residues" evidence="4">
    <location>
        <begin position="377"/>
        <end position="401"/>
    </location>
</feature>
<protein>
    <submittedName>
        <fullName evidence="6">Ankyrin repeat domain-containing protein</fullName>
    </submittedName>
</protein>
<dbReference type="InterPro" id="IPR051165">
    <property type="entry name" value="Multifunctional_ANK_Repeat"/>
</dbReference>
<feature type="repeat" description="ANK" evidence="3">
    <location>
        <begin position="326"/>
        <end position="358"/>
    </location>
</feature>
<dbReference type="RefSeq" id="WP_283382366.1">
    <property type="nucleotide sequence ID" value="NZ_JASHIE010000010.1"/>
</dbReference>
<keyword evidence="1" id="KW-0677">Repeat</keyword>
<dbReference type="PROSITE" id="PS50088">
    <property type="entry name" value="ANK_REPEAT"/>
    <property type="match status" value="6"/>
</dbReference>
<feature type="signal peptide" evidence="5">
    <location>
        <begin position="1"/>
        <end position="19"/>
    </location>
</feature>
<dbReference type="PRINTS" id="PR01415">
    <property type="entry name" value="ANKYRIN"/>
</dbReference>
<dbReference type="Gene3D" id="1.25.40.20">
    <property type="entry name" value="Ankyrin repeat-containing domain"/>
    <property type="match status" value="3"/>
</dbReference>
<evidence type="ECO:0000256" key="1">
    <source>
        <dbReference type="ARBA" id="ARBA00022737"/>
    </source>
</evidence>
<dbReference type="PANTHER" id="PTHR24123:SF33">
    <property type="entry name" value="PROTEIN HOS4"/>
    <property type="match status" value="1"/>
</dbReference>
<proteinExistence type="predicted"/>
<dbReference type="EMBL" id="JASHIE010000010">
    <property type="protein sequence ID" value="MDI9875938.1"/>
    <property type="molecule type" value="Genomic_DNA"/>
</dbReference>
<feature type="repeat" description="ANK" evidence="3">
    <location>
        <begin position="427"/>
        <end position="459"/>
    </location>
</feature>
<reference evidence="6 7" key="1">
    <citation type="submission" date="2023-05" db="EMBL/GenBank/DDBJ databases">
        <title>Novel species of genus Flectobacillus isolated from stream in China.</title>
        <authorList>
            <person name="Lu H."/>
        </authorList>
    </citation>
    <scope>NUCLEOTIDE SEQUENCE [LARGE SCALE GENOMIC DNA]</scope>
    <source>
        <strain evidence="6 7">LFS242W</strain>
    </source>
</reference>
<dbReference type="Proteomes" id="UP001225761">
    <property type="component" value="Unassembled WGS sequence"/>
</dbReference>
<dbReference type="SUPFAM" id="SSF48403">
    <property type="entry name" value="Ankyrin repeat"/>
    <property type="match status" value="2"/>
</dbReference>
<keyword evidence="7" id="KW-1185">Reference proteome</keyword>
<evidence type="ECO:0000313" key="6">
    <source>
        <dbReference type="EMBL" id="MDI9875938.1"/>
    </source>
</evidence>
<accession>A0ABT6Z493</accession>
<gene>
    <name evidence="6" type="ORF">QM481_15445</name>
</gene>
<name>A0ABT6Z493_9BACT</name>
<feature type="chain" id="PRO_5046193875" evidence="5">
    <location>
        <begin position="20"/>
        <end position="519"/>
    </location>
</feature>
<dbReference type="InterPro" id="IPR036770">
    <property type="entry name" value="Ankyrin_rpt-contain_sf"/>
</dbReference>
<evidence type="ECO:0000256" key="3">
    <source>
        <dbReference type="PROSITE-ProRule" id="PRU00023"/>
    </source>
</evidence>
<keyword evidence="5" id="KW-0732">Signal</keyword>
<feature type="repeat" description="ANK" evidence="3">
    <location>
        <begin position="123"/>
        <end position="156"/>
    </location>
</feature>
<comment type="caution">
    <text evidence="6">The sequence shown here is derived from an EMBL/GenBank/DDBJ whole genome shotgun (WGS) entry which is preliminary data.</text>
</comment>
<keyword evidence="2 3" id="KW-0040">ANK repeat</keyword>
<feature type="region of interest" description="Disordered" evidence="4">
    <location>
        <begin position="377"/>
        <end position="402"/>
    </location>
</feature>
<feature type="repeat" description="ANK" evidence="3">
    <location>
        <begin position="90"/>
        <end position="122"/>
    </location>
</feature>
<dbReference type="InterPro" id="IPR002110">
    <property type="entry name" value="Ankyrin_rpt"/>
</dbReference>
<evidence type="ECO:0000313" key="7">
    <source>
        <dbReference type="Proteomes" id="UP001225761"/>
    </source>
</evidence>
<evidence type="ECO:0000256" key="4">
    <source>
        <dbReference type="SAM" id="MobiDB-lite"/>
    </source>
</evidence>
<organism evidence="6 7">
    <name type="scientific">Flectobacillus rivi</name>
    <dbReference type="NCBI Taxonomy" id="2984209"/>
    <lineage>
        <taxon>Bacteria</taxon>
        <taxon>Pseudomonadati</taxon>
        <taxon>Bacteroidota</taxon>
        <taxon>Cytophagia</taxon>
        <taxon>Cytophagales</taxon>
        <taxon>Flectobacillaceae</taxon>
        <taxon>Flectobacillus</taxon>
    </lineage>
</organism>
<dbReference type="Pfam" id="PF12796">
    <property type="entry name" value="Ank_2"/>
    <property type="match status" value="3"/>
</dbReference>
<evidence type="ECO:0000256" key="5">
    <source>
        <dbReference type="SAM" id="SignalP"/>
    </source>
</evidence>